<dbReference type="AlphaFoldDB" id="R7SYH1"/>
<dbReference type="Proteomes" id="UP000053319">
    <property type="component" value="Unassembled WGS sequence"/>
</dbReference>
<dbReference type="GeneID" id="18839237"/>
<organism evidence="1 2">
    <name type="scientific">Dichomitus squalens (strain LYAD-421)</name>
    <name type="common">Western red white-rot fungus</name>
    <dbReference type="NCBI Taxonomy" id="732165"/>
    <lineage>
        <taxon>Eukaryota</taxon>
        <taxon>Fungi</taxon>
        <taxon>Dikarya</taxon>
        <taxon>Basidiomycota</taxon>
        <taxon>Agaricomycotina</taxon>
        <taxon>Agaricomycetes</taxon>
        <taxon>Polyporales</taxon>
        <taxon>Polyporaceae</taxon>
        <taxon>Dichomitus</taxon>
    </lineage>
</organism>
<dbReference type="EMBL" id="JH719414">
    <property type="protein sequence ID" value="EJF60775.1"/>
    <property type="molecule type" value="Genomic_DNA"/>
</dbReference>
<evidence type="ECO:0000313" key="1">
    <source>
        <dbReference type="EMBL" id="EJF60775.1"/>
    </source>
</evidence>
<dbReference type="RefSeq" id="XP_007366612.1">
    <property type="nucleotide sequence ID" value="XM_007366550.1"/>
</dbReference>
<sequence length="239" mass="27111">MDSDRMEEVHLGSREKAMRCESDIAESGDVVFQEIDYSFDAFQWNGEGRAGIAMDVNHEGRFKGVGDTYRHTPIVPRRKALLPSVPPSQLLNRPLVARLTTPPPVFVPSTPTVPLQYRISAPPIPSFAHRDLIDLLAIVGSKVSAVIKRLQAIFDRKDQLLDIPHDHRLALQRIGDRLEWILDNIENGSSWTRSQQQNIDWFCKEFGKVKFSGLGQNFECIVKALVELEHLGYLDWIVV</sequence>
<proteinExistence type="predicted"/>
<name>R7SYH1_DICSQ</name>
<protein>
    <submittedName>
        <fullName evidence="1">Uncharacterized protein</fullName>
    </submittedName>
</protein>
<reference evidence="1 2" key="1">
    <citation type="journal article" date="2012" name="Science">
        <title>The Paleozoic origin of enzymatic lignin decomposition reconstructed from 31 fungal genomes.</title>
        <authorList>
            <person name="Floudas D."/>
            <person name="Binder M."/>
            <person name="Riley R."/>
            <person name="Barry K."/>
            <person name="Blanchette R.A."/>
            <person name="Henrissat B."/>
            <person name="Martinez A.T."/>
            <person name="Otillar R."/>
            <person name="Spatafora J.W."/>
            <person name="Yadav J.S."/>
            <person name="Aerts A."/>
            <person name="Benoit I."/>
            <person name="Boyd A."/>
            <person name="Carlson A."/>
            <person name="Copeland A."/>
            <person name="Coutinho P.M."/>
            <person name="de Vries R.P."/>
            <person name="Ferreira P."/>
            <person name="Findley K."/>
            <person name="Foster B."/>
            <person name="Gaskell J."/>
            <person name="Glotzer D."/>
            <person name="Gorecki P."/>
            <person name="Heitman J."/>
            <person name="Hesse C."/>
            <person name="Hori C."/>
            <person name="Igarashi K."/>
            <person name="Jurgens J.A."/>
            <person name="Kallen N."/>
            <person name="Kersten P."/>
            <person name="Kohler A."/>
            <person name="Kuees U."/>
            <person name="Kumar T.K.A."/>
            <person name="Kuo A."/>
            <person name="LaButti K."/>
            <person name="Larrondo L.F."/>
            <person name="Lindquist E."/>
            <person name="Ling A."/>
            <person name="Lombard V."/>
            <person name="Lucas S."/>
            <person name="Lundell T."/>
            <person name="Martin R."/>
            <person name="McLaughlin D.J."/>
            <person name="Morgenstern I."/>
            <person name="Morin E."/>
            <person name="Murat C."/>
            <person name="Nagy L.G."/>
            <person name="Nolan M."/>
            <person name="Ohm R.A."/>
            <person name="Patyshakuliyeva A."/>
            <person name="Rokas A."/>
            <person name="Ruiz-Duenas F.J."/>
            <person name="Sabat G."/>
            <person name="Salamov A."/>
            <person name="Samejima M."/>
            <person name="Schmutz J."/>
            <person name="Slot J.C."/>
            <person name="St John F."/>
            <person name="Stenlid J."/>
            <person name="Sun H."/>
            <person name="Sun S."/>
            <person name="Syed K."/>
            <person name="Tsang A."/>
            <person name="Wiebenga A."/>
            <person name="Young D."/>
            <person name="Pisabarro A."/>
            <person name="Eastwood D.C."/>
            <person name="Martin F."/>
            <person name="Cullen D."/>
            <person name="Grigoriev I.V."/>
            <person name="Hibbett D.S."/>
        </authorList>
    </citation>
    <scope>NUCLEOTIDE SEQUENCE [LARGE SCALE GENOMIC DNA]</scope>
    <source>
        <strain evidence="1 2">LYAD-421 SS1</strain>
    </source>
</reference>
<accession>R7SYH1</accession>
<evidence type="ECO:0000313" key="2">
    <source>
        <dbReference type="Proteomes" id="UP000053319"/>
    </source>
</evidence>
<gene>
    <name evidence="1" type="ORF">DICSQDRAFT_170918</name>
</gene>
<dbReference type="HOGENOM" id="CLU_1161093_0_0_1"/>
<dbReference type="KEGG" id="dsq:DICSQDRAFT_170918"/>